<gene>
    <name evidence="1" type="ORF">HPULCUR_005848</name>
</gene>
<sequence>MTLAWGSLDLLGEDLYSVHEISIQEKSYRKSENLHILADLVNMVRGKGVRRALVKENLNLLVDLDEERSRGAGQLMVMLDRMQAFQMYLEELRSQVV</sequence>
<organism evidence="1 2">
    <name type="scientific">Helicostylum pulchrum</name>
    <dbReference type="NCBI Taxonomy" id="562976"/>
    <lineage>
        <taxon>Eukaryota</taxon>
        <taxon>Fungi</taxon>
        <taxon>Fungi incertae sedis</taxon>
        <taxon>Mucoromycota</taxon>
        <taxon>Mucoromycotina</taxon>
        <taxon>Mucoromycetes</taxon>
        <taxon>Mucorales</taxon>
        <taxon>Mucorineae</taxon>
        <taxon>Mucoraceae</taxon>
        <taxon>Helicostylum</taxon>
    </lineage>
</organism>
<keyword evidence="2" id="KW-1185">Reference proteome</keyword>
<evidence type="ECO:0000313" key="1">
    <source>
        <dbReference type="EMBL" id="GAA5800418.1"/>
    </source>
</evidence>
<dbReference type="EMBL" id="BAABUJ010000015">
    <property type="protein sequence ID" value="GAA5800418.1"/>
    <property type="molecule type" value="Genomic_DNA"/>
</dbReference>
<comment type="caution">
    <text evidence="1">The sequence shown here is derived from an EMBL/GenBank/DDBJ whole genome shotgun (WGS) entry which is preliminary data.</text>
</comment>
<proteinExistence type="predicted"/>
<reference evidence="1 2" key="1">
    <citation type="submission" date="2024-04" db="EMBL/GenBank/DDBJ databases">
        <title>genome sequences of Mucor flavus KT1a and Helicostylum pulchrum KT1b strains isolation_sourced from the surface of a dry-aged beef.</title>
        <authorList>
            <person name="Toyotome T."/>
            <person name="Hosono M."/>
            <person name="Torimaru M."/>
            <person name="Fukuda K."/>
            <person name="Mikami N."/>
        </authorList>
    </citation>
    <scope>NUCLEOTIDE SEQUENCE [LARGE SCALE GENOMIC DNA]</scope>
    <source>
        <strain evidence="1 2">KT1b</strain>
    </source>
</reference>
<protein>
    <submittedName>
        <fullName evidence="1">Uncharacterized protein</fullName>
    </submittedName>
</protein>
<evidence type="ECO:0000313" key="2">
    <source>
        <dbReference type="Proteomes" id="UP001476247"/>
    </source>
</evidence>
<name>A0ABP9Y0Z8_9FUNG</name>
<accession>A0ABP9Y0Z8</accession>
<dbReference type="Proteomes" id="UP001476247">
    <property type="component" value="Unassembled WGS sequence"/>
</dbReference>